<reference evidence="6 7" key="1">
    <citation type="submission" date="2022-10" db="EMBL/GenBank/DDBJ databases">
        <title>Marinomonas transparenta sp. nov. and Marinomonas sargassi sp. nov., isolated from marine alga (Sargassum natans (L.) Gaillon).</title>
        <authorList>
            <person name="Wang Y."/>
        </authorList>
    </citation>
    <scope>NUCLEOTIDE SEQUENCE [LARGE SCALE GENOMIC DNA]</scope>
    <source>
        <strain evidence="6 7">C2222</strain>
    </source>
</reference>
<keyword evidence="7" id="KW-1185">Reference proteome</keyword>
<evidence type="ECO:0000256" key="3">
    <source>
        <dbReference type="ARBA" id="ARBA00023237"/>
    </source>
</evidence>
<evidence type="ECO:0000313" key="7">
    <source>
        <dbReference type="Proteomes" id="UP001209713"/>
    </source>
</evidence>
<dbReference type="PANTHER" id="PTHR34512:SF30">
    <property type="entry name" value="OUTER MEMBRANE PROTEIN ASSEMBLY FACTOR BAMB"/>
    <property type="match status" value="1"/>
</dbReference>
<dbReference type="InterPro" id="IPR011047">
    <property type="entry name" value="Quinoprotein_ADH-like_sf"/>
</dbReference>
<feature type="domain" description="Pyrrolo-quinoline quinone repeat" evidence="5">
    <location>
        <begin position="74"/>
        <end position="305"/>
    </location>
</feature>
<name>A0ABT2YRS4_9GAMM</name>
<dbReference type="SUPFAM" id="SSF50998">
    <property type="entry name" value="Quinoprotein alcohol dehydrogenase-like"/>
    <property type="match status" value="1"/>
</dbReference>
<keyword evidence="4" id="KW-0564">Palmitate</keyword>
<keyword evidence="3 4" id="KW-0998">Cell outer membrane</keyword>
<comment type="function">
    <text evidence="4">Part of the outer membrane protein assembly complex, which is involved in assembly and insertion of beta-barrel proteins into the outer membrane.</text>
</comment>
<dbReference type="InterPro" id="IPR015943">
    <property type="entry name" value="WD40/YVTN_repeat-like_dom_sf"/>
</dbReference>
<proteinExistence type="inferred from homology"/>
<keyword evidence="4" id="KW-0449">Lipoprotein</keyword>
<evidence type="ECO:0000256" key="4">
    <source>
        <dbReference type="HAMAP-Rule" id="MF_00923"/>
    </source>
</evidence>
<dbReference type="InterPro" id="IPR002372">
    <property type="entry name" value="PQQ_rpt_dom"/>
</dbReference>
<comment type="subunit">
    <text evidence="4">Part of the Bam complex.</text>
</comment>
<comment type="similarity">
    <text evidence="4">Belongs to the BamB family.</text>
</comment>
<comment type="caution">
    <text evidence="6">The sequence shown here is derived from an EMBL/GenBank/DDBJ whole genome shotgun (WGS) entry which is preliminary data.</text>
</comment>
<dbReference type="PANTHER" id="PTHR34512">
    <property type="entry name" value="CELL SURFACE PROTEIN"/>
    <property type="match status" value="1"/>
</dbReference>
<evidence type="ECO:0000313" key="6">
    <source>
        <dbReference type="EMBL" id="MCV2402571.1"/>
    </source>
</evidence>
<evidence type="ECO:0000256" key="1">
    <source>
        <dbReference type="ARBA" id="ARBA00022729"/>
    </source>
</evidence>
<dbReference type="InterPro" id="IPR017687">
    <property type="entry name" value="BamB"/>
</dbReference>
<dbReference type="RefSeq" id="WP_263529951.1">
    <property type="nucleotide sequence ID" value="NZ_JAOVZB010000002.1"/>
</dbReference>
<organism evidence="6 7">
    <name type="scientific">Marinomonas sargassi</name>
    <dbReference type="NCBI Taxonomy" id="2984494"/>
    <lineage>
        <taxon>Bacteria</taxon>
        <taxon>Pseudomonadati</taxon>
        <taxon>Pseudomonadota</taxon>
        <taxon>Gammaproteobacteria</taxon>
        <taxon>Oceanospirillales</taxon>
        <taxon>Oceanospirillaceae</taxon>
        <taxon>Marinomonas</taxon>
    </lineage>
</organism>
<dbReference type="HAMAP" id="MF_00923">
    <property type="entry name" value="OM_assembly_BamB"/>
    <property type="match status" value="1"/>
</dbReference>
<dbReference type="InterPro" id="IPR018391">
    <property type="entry name" value="PQQ_b-propeller_rpt"/>
</dbReference>
<dbReference type="Gene3D" id="2.130.10.10">
    <property type="entry name" value="YVTN repeat-like/Quinoprotein amine dehydrogenase"/>
    <property type="match status" value="1"/>
</dbReference>
<evidence type="ECO:0000256" key="2">
    <source>
        <dbReference type="ARBA" id="ARBA00023136"/>
    </source>
</evidence>
<comment type="subcellular location">
    <subcellularLocation>
        <location evidence="4">Cell outer membrane</location>
        <topology evidence="4">Lipid-anchor</topology>
    </subcellularLocation>
</comment>
<accession>A0ABT2YRS4</accession>
<dbReference type="SMART" id="SM00564">
    <property type="entry name" value="PQQ"/>
    <property type="match status" value="5"/>
</dbReference>
<dbReference type="PROSITE" id="PS51257">
    <property type="entry name" value="PROKAR_LIPOPROTEIN"/>
    <property type="match status" value="1"/>
</dbReference>
<protein>
    <recommendedName>
        <fullName evidence="4">Outer membrane protein assembly factor BamB</fullName>
    </recommendedName>
</protein>
<keyword evidence="1 4" id="KW-0732">Signal</keyword>
<gene>
    <name evidence="4 6" type="primary">bamB</name>
    <name evidence="6" type="ORF">OFY17_06650</name>
</gene>
<dbReference type="NCBIfam" id="TIGR03300">
    <property type="entry name" value="assembly_YfgL"/>
    <property type="match status" value="1"/>
</dbReference>
<dbReference type="EMBL" id="JAOVZB010000002">
    <property type="protein sequence ID" value="MCV2402571.1"/>
    <property type="molecule type" value="Genomic_DNA"/>
</dbReference>
<dbReference type="Pfam" id="PF13360">
    <property type="entry name" value="PQQ_2"/>
    <property type="match status" value="1"/>
</dbReference>
<sequence>MINKSVFIASLFSVLLVQGCSNARPDLDDLPRLEERQVELKRSWKTSVDGNFGESSERFNLVAEDNALFLVTEKGTLYELAQKDGHKNSKVETKYKASSGVTRNGDTLYFGTYDGFLVAVSLSTKEVLWETVLSSEVLSEASYAAGKLAVQTTDGRLSLLDAQTGAILWGAKEDIPALTVRGTSSPIIYQGKVLAGFSNGKLNAYSLQSGALQWSYEVGKPEGRYEIERLSDLDGRLVVNNGVVYAVAYNGNLVALSVSSGRPLWQRNIPSSVGLAVKNDQLAVVDMQSKVILLNAKNGSEIWQNNELVNRDLISPEFFRDYLAVIDRESYIHLLDLTTGNIAARRLTNDDVPPGSRLVTGSNQLFLLTPDADVTALSY</sequence>
<keyword evidence="2 4" id="KW-0472">Membrane</keyword>
<evidence type="ECO:0000259" key="5">
    <source>
        <dbReference type="Pfam" id="PF13360"/>
    </source>
</evidence>
<dbReference type="Proteomes" id="UP001209713">
    <property type="component" value="Unassembled WGS sequence"/>
</dbReference>